<reference evidence="16 17" key="1">
    <citation type="journal article" date="2011" name="Stand. Genomic Sci.">
        <title>Non-contiguous finished genome sequence of Bacteroides coprosuis type strain (PC139).</title>
        <authorList>
            <person name="Land M."/>
            <person name="Held B."/>
            <person name="Gronow S."/>
            <person name="Abt B."/>
            <person name="Lucas S."/>
            <person name="Del Rio T.G."/>
            <person name="Nolan M."/>
            <person name="Tice H."/>
            <person name="Cheng J.F."/>
            <person name="Pitluck S."/>
            <person name="Liolios K."/>
            <person name="Pagani I."/>
            <person name="Ivanova N."/>
            <person name="Mavromatis K."/>
            <person name="Mikhailova N."/>
            <person name="Pati A."/>
            <person name="Tapia R."/>
            <person name="Han C."/>
            <person name="Goodwin L."/>
            <person name="Chen A."/>
            <person name="Palaniappan K."/>
            <person name="Hauser L."/>
            <person name="Brambilla E.M."/>
            <person name="Rohde M."/>
            <person name="Goker M."/>
            <person name="Detter J.C."/>
            <person name="Woyke T."/>
            <person name="Bristow J."/>
            <person name="Eisen J.A."/>
            <person name="Markowitz V."/>
            <person name="Hugenholtz P."/>
            <person name="Kyrpides N.C."/>
            <person name="Klenk H.P."/>
            <person name="Lapidus A."/>
        </authorList>
    </citation>
    <scope>NUCLEOTIDE SEQUENCE [LARGE SCALE GENOMIC DNA]</scope>
    <source>
        <strain evidence="16 17">DSM 18011</strain>
    </source>
</reference>
<dbReference type="Gene3D" id="1.10.287.130">
    <property type="match status" value="1"/>
</dbReference>
<evidence type="ECO:0000256" key="3">
    <source>
        <dbReference type="ARBA" id="ARBA00012438"/>
    </source>
</evidence>
<keyword evidence="8" id="KW-0547">Nucleotide-binding</keyword>
<evidence type="ECO:0000256" key="8">
    <source>
        <dbReference type="ARBA" id="ARBA00022741"/>
    </source>
</evidence>
<evidence type="ECO:0000256" key="6">
    <source>
        <dbReference type="ARBA" id="ARBA00022679"/>
    </source>
</evidence>
<dbReference type="EMBL" id="CM001167">
    <property type="protein sequence ID" value="EGJ71685.1"/>
    <property type="molecule type" value="Genomic_DNA"/>
</dbReference>
<comment type="catalytic activity">
    <reaction evidence="1">
        <text>ATP + protein L-histidine = ADP + protein N-phospho-L-histidine.</text>
        <dbReference type="EC" id="2.7.13.3"/>
    </reaction>
</comment>
<feature type="transmembrane region" description="Helical" evidence="14">
    <location>
        <begin position="12"/>
        <end position="35"/>
    </location>
</feature>
<dbReference type="PANTHER" id="PTHR45528:SF1">
    <property type="entry name" value="SENSOR HISTIDINE KINASE CPXA"/>
    <property type="match status" value="1"/>
</dbReference>
<evidence type="ECO:0000256" key="5">
    <source>
        <dbReference type="ARBA" id="ARBA00022553"/>
    </source>
</evidence>
<dbReference type="Gene3D" id="3.30.565.10">
    <property type="entry name" value="Histidine kinase-like ATPase, C-terminal domain"/>
    <property type="match status" value="1"/>
</dbReference>
<keyword evidence="12" id="KW-0902">Two-component regulatory system</keyword>
<evidence type="ECO:0000259" key="15">
    <source>
        <dbReference type="PROSITE" id="PS50109"/>
    </source>
</evidence>
<evidence type="ECO:0000256" key="10">
    <source>
        <dbReference type="ARBA" id="ARBA00022840"/>
    </source>
</evidence>
<accession>F3ZPU8</accession>
<proteinExistence type="predicted"/>
<dbReference type="AlphaFoldDB" id="F3ZPU8"/>
<evidence type="ECO:0000256" key="2">
    <source>
        <dbReference type="ARBA" id="ARBA00004651"/>
    </source>
</evidence>
<dbReference type="PANTHER" id="PTHR45528">
    <property type="entry name" value="SENSOR HISTIDINE KINASE CPXA"/>
    <property type="match status" value="1"/>
</dbReference>
<protein>
    <recommendedName>
        <fullName evidence="3">histidine kinase</fullName>
        <ecNumber evidence="3">2.7.13.3</ecNumber>
    </recommendedName>
</protein>
<dbReference type="OrthoDB" id="1522504at2"/>
<dbReference type="InterPro" id="IPR003661">
    <property type="entry name" value="HisK_dim/P_dom"/>
</dbReference>
<dbReference type="InterPro" id="IPR050398">
    <property type="entry name" value="HssS/ArlS-like"/>
</dbReference>
<dbReference type="SMART" id="SM00387">
    <property type="entry name" value="HATPase_c"/>
    <property type="match status" value="1"/>
</dbReference>
<dbReference type="Pfam" id="PF02518">
    <property type="entry name" value="HATPase_c"/>
    <property type="match status" value="1"/>
</dbReference>
<dbReference type="SMART" id="SM00388">
    <property type="entry name" value="HisKA"/>
    <property type="match status" value="1"/>
</dbReference>
<dbReference type="InterPro" id="IPR003594">
    <property type="entry name" value="HATPase_dom"/>
</dbReference>
<evidence type="ECO:0000256" key="11">
    <source>
        <dbReference type="ARBA" id="ARBA00022989"/>
    </source>
</evidence>
<dbReference type="Proteomes" id="UP000018439">
    <property type="component" value="Chromosome"/>
</dbReference>
<feature type="domain" description="Histidine kinase" evidence="15">
    <location>
        <begin position="220"/>
        <end position="425"/>
    </location>
</feature>
<keyword evidence="5" id="KW-0597">Phosphoprotein</keyword>
<dbReference type="GO" id="GO:0005524">
    <property type="term" value="F:ATP binding"/>
    <property type="evidence" value="ECO:0007669"/>
    <property type="project" value="UniProtKB-KW"/>
</dbReference>
<dbReference type="HOGENOM" id="CLU_000445_89_35_10"/>
<evidence type="ECO:0000256" key="7">
    <source>
        <dbReference type="ARBA" id="ARBA00022692"/>
    </source>
</evidence>
<dbReference type="InterPro" id="IPR005467">
    <property type="entry name" value="His_kinase_dom"/>
</dbReference>
<evidence type="ECO:0000256" key="9">
    <source>
        <dbReference type="ARBA" id="ARBA00022777"/>
    </source>
</evidence>
<keyword evidence="9 16" id="KW-0418">Kinase</keyword>
<dbReference type="EC" id="2.7.13.3" evidence="3"/>
<evidence type="ECO:0000256" key="12">
    <source>
        <dbReference type="ARBA" id="ARBA00023012"/>
    </source>
</evidence>
<keyword evidence="7 14" id="KW-0812">Transmembrane</keyword>
<sequence>MHSLRLKSFFQFLISTALVLLLGSPLFYYIMVVFYRGDLDEVIEYRSRQFITQQLPIIPHNQLSAWNKLNPDLQVLPFIESTVIGKPIQKSYYSEASGHILEYRVLYTPVDIEGVPHLLMSRTPMIDKADLGRTIAYQISLVFIFLIIAQTLAHRFVMKRLWRPFYDTLRAMNKFSLLSDNIPKFKATTTREFKWLNDNLQELMVKTLKSYDQQKQFIENASHELQTPLAIIQSQLDLLVQDPDLTPAQNEIIQSLYTVSAQTRRLNKNLLLLAKIENCQYSELEEVDLALLMENMTELFNEIANAEQVSLSLDIKGDNSIQANSSLVQVLITNLISNGIHYNYKGGELKIVLQGNTLQVANTSKTEELDENIIFRRFVRKSVDNTGSGLGLAIVDLICKFHKWEIHYRYDNGFHNFVVDFTPQKS</sequence>
<evidence type="ECO:0000313" key="16">
    <source>
        <dbReference type="EMBL" id="EGJ71685.1"/>
    </source>
</evidence>
<evidence type="ECO:0000256" key="1">
    <source>
        <dbReference type="ARBA" id="ARBA00000085"/>
    </source>
</evidence>
<dbReference type="PROSITE" id="PS50109">
    <property type="entry name" value="HIS_KIN"/>
    <property type="match status" value="1"/>
</dbReference>
<keyword evidence="13 14" id="KW-0472">Membrane</keyword>
<keyword evidence="11 14" id="KW-1133">Transmembrane helix</keyword>
<evidence type="ECO:0000256" key="13">
    <source>
        <dbReference type="ARBA" id="ARBA00023136"/>
    </source>
</evidence>
<organism evidence="16 17">
    <name type="scientific">Bacteroides coprosuis DSM 18011</name>
    <dbReference type="NCBI Taxonomy" id="679937"/>
    <lineage>
        <taxon>Bacteria</taxon>
        <taxon>Pseudomonadati</taxon>
        <taxon>Bacteroidota</taxon>
        <taxon>Bacteroidia</taxon>
        <taxon>Bacteroidales</taxon>
        <taxon>Bacteroidaceae</taxon>
        <taxon>Bacteroides</taxon>
    </lineage>
</organism>
<evidence type="ECO:0000256" key="14">
    <source>
        <dbReference type="SAM" id="Phobius"/>
    </source>
</evidence>
<feature type="transmembrane region" description="Helical" evidence="14">
    <location>
        <begin position="135"/>
        <end position="153"/>
    </location>
</feature>
<dbReference type="SUPFAM" id="SSF55874">
    <property type="entry name" value="ATPase domain of HSP90 chaperone/DNA topoisomerase II/histidine kinase"/>
    <property type="match status" value="1"/>
</dbReference>
<name>F3ZPU8_9BACE</name>
<gene>
    <name evidence="16" type="ORF">Bcop_1491</name>
</gene>
<dbReference type="eggNOG" id="COG0642">
    <property type="taxonomic scope" value="Bacteria"/>
</dbReference>
<evidence type="ECO:0000313" key="17">
    <source>
        <dbReference type="Proteomes" id="UP000018439"/>
    </source>
</evidence>
<dbReference type="STRING" id="679937.Bcop_1491"/>
<dbReference type="GO" id="GO:0000155">
    <property type="term" value="F:phosphorelay sensor kinase activity"/>
    <property type="evidence" value="ECO:0007669"/>
    <property type="project" value="InterPro"/>
</dbReference>
<keyword evidence="4" id="KW-1003">Cell membrane</keyword>
<keyword evidence="17" id="KW-1185">Reference proteome</keyword>
<dbReference type="InterPro" id="IPR036097">
    <property type="entry name" value="HisK_dim/P_sf"/>
</dbReference>
<dbReference type="SUPFAM" id="SSF47384">
    <property type="entry name" value="Homodimeric domain of signal transducing histidine kinase"/>
    <property type="match status" value="1"/>
</dbReference>
<dbReference type="InterPro" id="IPR036890">
    <property type="entry name" value="HATPase_C_sf"/>
</dbReference>
<comment type="subcellular location">
    <subcellularLocation>
        <location evidence="2">Cell membrane</location>
        <topology evidence="2">Multi-pass membrane protein</topology>
    </subcellularLocation>
</comment>
<keyword evidence="6" id="KW-0808">Transferase</keyword>
<keyword evidence="10" id="KW-0067">ATP-binding</keyword>
<dbReference type="CDD" id="cd00082">
    <property type="entry name" value="HisKA"/>
    <property type="match status" value="1"/>
</dbReference>
<dbReference type="GO" id="GO:0005886">
    <property type="term" value="C:plasma membrane"/>
    <property type="evidence" value="ECO:0007669"/>
    <property type="project" value="UniProtKB-SubCell"/>
</dbReference>
<evidence type="ECO:0000256" key="4">
    <source>
        <dbReference type="ARBA" id="ARBA00022475"/>
    </source>
</evidence>
<dbReference type="Pfam" id="PF00512">
    <property type="entry name" value="HisKA"/>
    <property type="match status" value="1"/>
</dbReference>